<dbReference type="AlphaFoldDB" id="A0A239PFU0"/>
<sequence>MTAIASNGNRCPVCDTEIILAADRPHPRFPAAMYRQHLCPVCHRDDPAASGLLAFFAVHPMIELSTSSTFAALFQEWLDRVPDPPMVSDEDFDADVEAWHRGDFDA</sequence>
<dbReference type="Pfam" id="PF19817">
    <property type="entry name" value="DUF6300"/>
    <property type="match status" value="1"/>
</dbReference>
<dbReference type="Proteomes" id="UP000198362">
    <property type="component" value="Unassembled WGS sequence"/>
</dbReference>
<organism evidence="1 2">
    <name type="scientific">Asanoa hainanensis</name>
    <dbReference type="NCBI Taxonomy" id="560556"/>
    <lineage>
        <taxon>Bacteria</taxon>
        <taxon>Bacillati</taxon>
        <taxon>Actinomycetota</taxon>
        <taxon>Actinomycetes</taxon>
        <taxon>Micromonosporales</taxon>
        <taxon>Micromonosporaceae</taxon>
        <taxon>Asanoa</taxon>
    </lineage>
</organism>
<reference evidence="1 2" key="1">
    <citation type="submission" date="2017-06" db="EMBL/GenBank/DDBJ databases">
        <authorList>
            <person name="Kim H.J."/>
            <person name="Triplett B.A."/>
        </authorList>
    </citation>
    <scope>NUCLEOTIDE SEQUENCE [LARGE SCALE GENOMIC DNA]</scope>
    <source>
        <strain evidence="1 2">CGMCC 4.5593</strain>
    </source>
</reference>
<dbReference type="RefSeq" id="WP_089255551.1">
    <property type="nucleotide sequence ID" value="NZ_FZPH01000028.1"/>
</dbReference>
<keyword evidence="2" id="KW-1185">Reference proteome</keyword>
<dbReference type="OrthoDB" id="3378962at2"/>
<proteinExistence type="predicted"/>
<protein>
    <submittedName>
        <fullName evidence="1">Uncharacterized protein</fullName>
    </submittedName>
</protein>
<name>A0A239PFU0_9ACTN</name>
<dbReference type="EMBL" id="FZPH01000028">
    <property type="protein sequence ID" value="SNT65883.1"/>
    <property type="molecule type" value="Genomic_DNA"/>
</dbReference>
<evidence type="ECO:0000313" key="1">
    <source>
        <dbReference type="EMBL" id="SNT65883.1"/>
    </source>
</evidence>
<accession>A0A239PFU0</accession>
<evidence type="ECO:0000313" key="2">
    <source>
        <dbReference type="Proteomes" id="UP000198362"/>
    </source>
</evidence>
<gene>
    <name evidence="1" type="ORF">SAMN05421812_12829</name>
</gene>
<dbReference type="InterPro" id="IPR046267">
    <property type="entry name" value="DUF6300"/>
</dbReference>